<keyword evidence="3" id="KW-1185">Reference proteome</keyword>
<feature type="compositionally biased region" description="Low complexity" evidence="1">
    <location>
        <begin position="221"/>
        <end position="232"/>
    </location>
</feature>
<feature type="region of interest" description="Disordered" evidence="1">
    <location>
        <begin position="23"/>
        <end position="167"/>
    </location>
</feature>
<feature type="compositionally biased region" description="Basic residues" evidence="1">
    <location>
        <begin position="624"/>
        <end position="633"/>
    </location>
</feature>
<feature type="compositionally biased region" description="Basic and acidic residues" evidence="1">
    <location>
        <begin position="40"/>
        <end position="64"/>
    </location>
</feature>
<feature type="compositionally biased region" description="Low complexity" evidence="1">
    <location>
        <begin position="254"/>
        <end position="273"/>
    </location>
</feature>
<name>A0A371DCT1_9APHY</name>
<gene>
    <name evidence="2" type="ORF">OH76DRAFT_1402726</name>
</gene>
<dbReference type="EMBL" id="KZ857400">
    <property type="protein sequence ID" value="RDX50272.1"/>
    <property type="molecule type" value="Genomic_DNA"/>
</dbReference>
<feature type="compositionally biased region" description="Basic and acidic residues" evidence="1">
    <location>
        <begin position="773"/>
        <end position="836"/>
    </location>
</feature>
<feature type="region of interest" description="Disordered" evidence="1">
    <location>
        <begin position="621"/>
        <end position="836"/>
    </location>
</feature>
<feature type="compositionally biased region" description="Basic and acidic residues" evidence="1">
    <location>
        <begin position="642"/>
        <end position="659"/>
    </location>
</feature>
<feature type="region of interest" description="Disordered" evidence="1">
    <location>
        <begin position="213"/>
        <end position="327"/>
    </location>
</feature>
<evidence type="ECO:0000256" key="1">
    <source>
        <dbReference type="SAM" id="MobiDB-lite"/>
    </source>
</evidence>
<feature type="compositionally biased region" description="Basic and acidic residues" evidence="1">
    <location>
        <begin position="86"/>
        <end position="100"/>
    </location>
</feature>
<reference evidence="2 3" key="1">
    <citation type="journal article" date="2018" name="Biotechnol. Biofuels">
        <title>Integrative visual omics of the white-rot fungus Polyporus brumalis exposes the biotechnological potential of its oxidative enzymes for delignifying raw plant biomass.</title>
        <authorList>
            <person name="Miyauchi S."/>
            <person name="Rancon A."/>
            <person name="Drula E."/>
            <person name="Hage H."/>
            <person name="Chaduli D."/>
            <person name="Favel A."/>
            <person name="Grisel S."/>
            <person name="Henrissat B."/>
            <person name="Herpoel-Gimbert I."/>
            <person name="Ruiz-Duenas F.J."/>
            <person name="Chevret D."/>
            <person name="Hainaut M."/>
            <person name="Lin J."/>
            <person name="Wang M."/>
            <person name="Pangilinan J."/>
            <person name="Lipzen A."/>
            <person name="Lesage-Meessen L."/>
            <person name="Navarro D."/>
            <person name="Riley R."/>
            <person name="Grigoriev I.V."/>
            <person name="Zhou S."/>
            <person name="Raouche S."/>
            <person name="Rosso M.N."/>
        </authorList>
    </citation>
    <scope>NUCLEOTIDE SEQUENCE [LARGE SCALE GENOMIC DNA]</scope>
    <source>
        <strain evidence="2 3">BRFM 1820</strain>
    </source>
</reference>
<organism evidence="2 3">
    <name type="scientific">Lentinus brumalis</name>
    <dbReference type="NCBI Taxonomy" id="2498619"/>
    <lineage>
        <taxon>Eukaryota</taxon>
        <taxon>Fungi</taxon>
        <taxon>Dikarya</taxon>
        <taxon>Basidiomycota</taxon>
        <taxon>Agaricomycotina</taxon>
        <taxon>Agaricomycetes</taxon>
        <taxon>Polyporales</taxon>
        <taxon>Polyporaceae</taxon>
        <taxon>Lentinus</taxon>
    </lineage>
</organism>
<feature type="compositionally biased region" description="Polar residues" evidence="1">
    <location>
        <begin position="441"/>
        <end position="460"/>
    </location>
</feature>
<evidence type="ECO:0000313" key="2">
    <source>
        <dbReference type="EMBL" id="RDX50272.1"/>
    </source>
</evidence>
<dbReference type="OrthoDB" id="2138242at2759"/>
<dbReference type="Proteomes" id="UP000256964">
    <property type="component" value="Unassembled WGS sequence"/>
</dbReference>
<evidence type="ECO:0000313" key="3">
    <source>
        <dbReference type="Proteomes" id="UP000256964"/>
    </source>
</evidence>
<sequence length="836" mass="88962">MATQPPQSLPSFAQAFGAPSLSRISDANNALPPIQSRASPFERNRRSPSQHDDHRQSMPHDRPTHPSRKRSHPDDSAAGDDNSPPSDDRRSPRSVRIKEETEYDALPSPTSRNPPPANPHLSPEQAAASPAPPPSAAKPSPSKKRRVTISGISHPINTDVRSPASDAAKSISPVVMGLPIPRDDAAAIEQVRSMLSIKQQQKELIEQRRGSTAGIISVGTPPVSVNVVNAPPQGSQDRDERQQSSKSHPPARTGGRSPNAGAGPAAAASRRSGAGNGLSATVNAPLPSRTLSPLARQASPPHHLSHRDAPPQAHILQPPPPPLPVSIAVPEQHIPANALPPPPISFARRRATRTLGGAKGKPADIMISPNADRMPPSIQSAPPIPRAGINQGGAFSRLSSMALPSLPPVLGPGQSTQRLTASRVPPTPTRLSMLRGPHTAGPSSTHLNVGSISGTGRSPPSATVPIATTLVPPTPSALANPNYTSERSAFLAPFESFYDALADSKTLKNWLGEQLQKSHNLTVTLQRQQEHLDELVAAAVERRVGPLHDEIHGLHRRIEELEYALHVQGGATAPRTSLAAVTQGAGAGYGSGTATGLKGKAKANGVPASSLVSESYTFPQVPEHHHHHHHHQQQLRSGPPEQVRRALSPDRERERDGDGRGSFPGSQGGSPVPFDVGRRLSVSAVRGEPRPVGQGRERGVLPPPPPPQQQPAGPAGGVSGWSAHGRPWSPRSARVSLPAAPSASGARHGHGQGHAGEKPGLVRRSSGYGYEEGSAREREREDGVSRERERGREVGRENQRERDRDSGRESQREREREREASPPARRDARSPERMEE</sequence>
<proteinExistence type="predicted"/>
<feature type="region of interest" description="Disordered" evidence="1">
    <location>
        <begin position="410"/>
        <end position="460"/>
    </location>
</feature>
<dbReference type="AlphaFoldDB" id="A0A371DCT1"/>
<protein>
    <submittedName>
        <fullName evidence="2">Uncharacterized protein</fullName>
    </submittedName>
</protein>
<accession>A0A371DCT1</accession>